<evidence type="ECO:0000256" key="2">
    <source>
        <dbReference type="ARBA" id="ARBA00022576"/>
    </source>
</evidence>
<dbReference type="EC" id="2.6.1.9" evidence="7"/>
<dbReference type="PANTHER" id="PTHR42885">
    <property type="entry name" value="HISTIDINOL-PHOSPHATE AMINOTRANSFERASE-RELATED"/>
    <property type="match status" value="1"/>
</dbReference>
<gene>
    <name evidence="7" type="primary">hisC2</name>
    <name evidence="7" type="ORF">Mlute_02265</name>
</gene>
<name>A0A399EHM2_9DEIN</name>
<evidence type="ECO:0000313" key="7">
    <source>
        <dbReference type="EMBL" id="RIH83186.1"/>
    </source>
</evidence>
<dbReference type="EMBL" id="QWKZ01000086">
    <property type="protein sequence ID" value="RIH83186.1"/>
    <property type="molecule type" value="Genomic_DNA"/>
</dbReference>
<dbReference type="AlphaFoldDB" id="A0A399EHM2"/>
<evidence type="ECO:0000313" key="8">
    <source>
        <dbReference type="Proteomes" id="UP000265800"/>
    </source>
</evidence>
<dbReference type="Proteomes" id="UP000265800">
    <property type="component" value="Unassembled WGS sequence"/>
</dbReference>
<comment type="similarity">
    <text evidence="5">Belongs to the class-II pyridoxal-phosphate-dependent aminotransferase family.</text>
</comment>
<dbReference type="InterPro" id="IPR004839">
    <property type="entry name" value="Aminotransferase_I/II_large"/>
</dbReference>
<keyword evidence="8" id="KW-1185">Reference proteome</keyword>
<dbReference type="CDD" id="cd00609">
    <property type="entry name" value="AAT_like"/>
    <property type="match status" value="1"/>
</dbReference>
<dbReference type="InterPro" id="IPR015424">
    <property type="entry name" value="PyrdxlP-dep_Trfase"/>
</dbReference>
<evidence type="ECO:0000259" key="6">
    <source>
        <dbReference type="Pfam" id="PF00155"/>
    </source>
</evidence>
<protein>
    <submittedName>
        <fullName evidence="7">Histidinol-phosphate aminotransferase 2</fullName>
        <ecNumber evidence="7">2.6.1.9</ecNumber>
    </submittedName>
</protein>
<dbReference type="InterPro" id="IPR001917">
    <property type="entry name" value="Aminotrans_II_pyridoxalP_BS"/>
</dbReference>
<sequence length="352" mass="38829">MKAFKPHLGGLPSYPYQGVEAPIKLDQNESPYDLPAEIKARVVERLAALSYNRYPRLHAEDVRERLSAWLGWPVEGLVLSPGSNLLIQALAQAASRVLDVAPSFPHYAFSARIAATPYQAVPLEEGFALPLKGLLRAMDERPGVLFLANPHAPTGRLFAGEEVACLAERAGETGWLLVIDEAYHQFSGSNHMELARSNPQVALLRTFSKAFSLGGIRAGYLMASPEVARVLQNFVPPFGLPAHTAQVLLAVLEAPAYVEGVVRTLVAERERLYQTLQAHPTWRVYPSQTNFLLIRTPDAAWAYQGLLRWGILVRRQDHYPGLEGCIRVSVGTPEENDRFLQAAFALAEVPHA</sequence>
<dbReference type="InterPro" id="IPR015421">
    <property type="entry name" value="PyrdxlP-dep_Trfase_major"/>
</dbReference>
<evidence type="ECO:0000256" key="4">
    <source>
        <dbReference type="ARBA" id="ARBA00022898"/>
    </source>
</evidence>
<keyword evidence="2 7" id="KW-0032">Aminotransferase</keyword>
<dbReference type="RefSeq" id="WP_119360802.1">
    <property type="nucleotide sequence ID" value="NZ_QWKZ01000086.1"/>
</dbReference>
<dbReference type="OrthoDB" id="9813612at2"/>
<organism evidence="7 8">
    <name type="scientific">Meiothermus luteus</name>
    <dbReference type="NCBI Taxonomy" id="2026184"/>
    <lineage>
        <taxon>Bacteria</taxon>
        <taxon>Thermotogati</taxon>
        <taxon>Deinococcota</taxon>
        <taxon>Deinococci</taxon>
        <taxon>Thermales</taxon>
        <taxon>Thermaceae</taxon>
        <taxon>Meiothermus</taxon>
    </lineage>
</organism>
<dbReference type="Gene3D" id="3.90.1150.10">
    <property type="entry name" value="Aspartate Aminotransferase, domain 1"/>
    <property type="match status" value="1"/>
</dbReference>
<dbReference type="GO" id="GO:0030170">
    <property type="term" value="F:pyridoxal phosphate binding"/>
    <property type="evidence" value="ECO:0007669"/>
    <property type="project" value="InterPro"/>
</dbReference>
<dbReference type="PANTHER" id="PTHR42885:SF2">
    <property type="entry name" value="HISTIDINOL-PHOSPHATE AMINOTRANSFERASE"/>
    <property type="match status" value="1"/>
</dbReference>
<dbReference type="PROSITE" id="PS00599">
    <property type="entry name" value="AA_TRANSFER_CLASS_2"/>
    <property type="match status" value="1"/>
</dbReference>
<accession>A0A399EHM2</accession>
<dbReference type="Gene3D" id="3.40.640.10">
    <property type="entry name" value="Type I PLP-dependent aspartate aminotransferase-like (Major domain)"/>
    <property type="match status" value="1"/>
</dbReference>
<evidence type="ECO:0000256" key="5">
    <source>
        <dbReference type="RuleBase" id="RU003693"/>
    </source>
</evidence>
<dbReference type="InterPro" id="IPR015422">
    <property type="entry name" value="PyrdxlP-dep_Trfase_small"/>
</dbReference>
<evidence type="ECO:0000256" key="1">
    <source>
        <dbReference type="ARBA" id="ARBA00001933"/>
    </source>
</evidence>
<keyword evidence="4 5" id="KW-0663">Pyridoxal phosphate</keyword>
<dbReference type="GO" id="GO:0004400">
    <property type="term" value="F:histidinol-phosphate transaminase activity"/>
    <property type="evidence" value="ECO:0007669"/>
    <property type="project" value="UniProtKB-EC"/>
</dbReference>
<feature type="domain" description="Aminotransferase class I/classII large" evidence="6">
    <location>
        <begin position="23"/>
        <end position="342"/>
    </location>
</feature>
<comment type="cofactor">
    <cofactor evidence="1 5">
        <name>pyridoxal 5'-phosphate</name>
        <dbReference type="ChEBI" id="CHEBI:597326"/>
    </cofactor>
</comment>
<dbReference type="SUPFAM" id="SSF53383">
    <property type="entry name" value="PLP-dependent transferases"/>
    <property type="match status" value="1"/>
</dbReference>
<comment type="caution">
    <text evidence="7">The sequence shown here is derived from an EMBL/GenBank/DDBJ whole genome shotgun (WGS) entry which is preliminary data.</text>
</comment>
<reference evidence="7 8" key="1">
    <citation type="submission" date="2018-08" db="EMBL/GenBank/DDBJ databases">
        <title>Meiothermus luteus KCTC 52599 genome sequencing project.</title>
        <authorList>
            <person name="Da Costa M.S."/>
            <person name="Albuquerque L."/>
            <person name="Raposo P."/>
            <person name="Froufe H.J.C."/>
            <person name="Barroso C.S."/>
            <person name="Egas C."/>
        </authorList>
    </citation>
    <scope>NUCLEOTIDE SEQUENCE [LARGE SCALE GENOMIC DNA]</scope>
    <source>
        <strain evidence="7 8">KCTC 52599</strain>
    </source>
</reference>
<keyword evidence="3 7" id="KW-0808">Transferase</keyword>
<evidence type="ECO:0000256" key="3">
    <source>
        <dbReference type="ARBA" id="ARBA00022679"/>
    </source>
</evidence>
<dbReference type="Pfam" id="PF00155">
    <property type="entry name" value="Aminotran_1_2"/>
    <property type="match status" value="1"/>
</dbReference>
<proteinExistence type="inferred from homology"/>